<evidence type="ECO:0000256" key="5">
    <source>
        <dbReference type="ARBA" id="ARBA00036343"/>
    </source>
</evidence>
<comment type="similarity">
    <text evidence="2 13">Belongs to the enoyl-CoA hydratase/isomerase family.</text>
</comment>
<dbReference type="Proteomes" id="UP000525319">
    <property type="component" value="Unassembled WGS sequence"/>
</dbReference>
<dbReference type="PANTHER" id="PTHR11941:SF27">
    <property type="entry name" value="ETHYLMALONYL-COA DECARBOXYLASE"/>
    <property type="match status" value="1"/>
</dbReference>
<dbReference type="EMBL" id="VZTZ01021740">
    <property type="protein sequence ID" value="NXU38928.1"/>
    <property type="molecule type" value="Genomic_DNA"/>
</dbReference>
<reference evidence="14 15" key="1">
    <citation type="submission" date="2019-09" db="EMBL/GenBank/DDBJ databases">
        <title>Bird 10,000 Genomes (B10K) Project - Family phase.</title>
        <authorList>
            <person name="Zhang G."/>
        </authorList>
    </citation>
    <scope>NUCLEOTIDE SEQUENCE [LARGE SCALE GENOMIC DNA]</scope>
    <source>
        <strain evidence="14">B10K-DU-030-03</strain>
    </source>
</reference>
<comment type="subcellular location">
    <subcellularLocation>
        <location evidence="1">Cytoplasm</location>
        <location evidence="1">Cytosol</location>
    </subcellularLocation>
</comment>
<dbReference type="GO" id="GO:0005829">
    <property type="term" value="C:cytosol"/>
    <property type="evidence" value="ECO:0007669"/>
    <property type="project" value="UniProtKB-SubCell"/>
</dbReference>
<dbReference type="InterPro" id="IPR029045">
    <property type="entry name" value="ClpP/crotonase-like_dom_sf"/>
</dbReference>
<evidence type="ECO:0000256" key="10">
    <source>
        <dbReference type="ARBA" id="ARBA00042182"/>
    </source>
</evidence>
<evidence type="ECO:0000313" key="14">
    <source>
        <dbReference type="EMBL" id="NXU38928.1"/>
    </source>
</evidence>
<comment type="catalytic activity">
    <reaction evidence="5">
        <text>(2S)-ethylmalonyl-CoA + H(+) = butanoyl-CoA + CO2</text>
        <dbReference type="Rhea" id="RHEA:32131"/>
        <dbReference type="ChEBI" id="CHEBI:15378"/>
        <dbReference type="ChEBI" id="CHEBI:16526"/>
        <dbReference type="ChEBI" id="CHEBI:57371"/>
        <dbReference type="ChEBI" id="CHEBI:60909"/>
        <dbReference type="EC" id="4.1.1.94"/>
    </reaction>
    <physiologicalReaction direction="left-to-right" evidence="5">
        <dbReference type="Rhea" id="RHEA:32132"/>
    </physiologicalReaction>
</comment>
<dbReference type="FunFam" id="3.90.226.10:FF:000040">
    <property type="entry name" value="Ethylmalonyl-CoA decarboxylase 1"/>
    <property type="match status" value="1"/>
</dbReference>
<keyword evidence="15" id="KW-1185">Reference proteome</keyword>
<evidence type="ECO:0000256" key="13">
    <source>
        <dbReference type="RuleBase" id="RU003707"/>
    </source>
</evidence>
<name>A0A7L3KBY5_9PASS</name>
<proteinExistence type="inferred from homology"/>
<sequence length="317" mass="34592">VFPEMALALWKNLLQTTKKRILQQRRLSLYNGAHGYEEELIKKKLQQFPGGSINLSKGDNGIGILTLNNPKLMNAFTGTMMVELQERVTELENWKDGKGLIIHGAGNTFCSGSDLNAVKEMSNSQASINTHYAFGEKFDGMNMCMFMQNTLTRLMRLPLISVALVQGKAFGGGAELTTACDFRLMTPESEIRFVHKHMGLVPGWGGAARLVRIVGSAAALQLLGGAVRLDPETALSLRLSEGTLPSSDETRALGEARAWLSQYTDGPTAVIRAVKKVVTAGRELPLEAALRTEKDIFGTVWGGPANLEALVRKPKHK</sequence>
<dbReference type="GO" id="GO:0006635">
    <property type="term" value="P:fatty acid beta-oxidation"/>
    <property type="evidence" value="ECO:0007669"/>
    <property type="project" value="TreeGrafter"/>
</dbReference>
<comment type="caution">
    <text evidence="14">The sequence shown here is derived from an EMBL/GenBank/DDBJ whole genome shotgun (WGS) entry which is preliminary data.</text>
</comment>
<evidence type="ECO:0000313" key="15">
    <source>
        <dbReference type="Proteomes" id="UP000525319"/>
    </source>
</evidence>
<dbReference type="Pfam" id="PF00378">
    <property type="entry name" value="ECH_1"/>
    <property type="match status" value="1"/>
</dbReference>
<dbReference type="CDD" id="cd06558">
    <property type="entry name" value="crotonase-like"/>
    <property type="match status" value="1"/>
</dbReference>
<evidence type="ECO:0000256" key="1">
    <source>
        <dbReference type="ARBA" id="ARBA00004514"/>
    </source>
</evidence>
<evidence type="ECO:0000256" key="2">
    <source>
        <dbReference type="ARBA" id="ARBA00005254"/>
    </source>
</evidence>
<dbReference type="PANTHER" id="PTHR11941">
    <property type="entry name" value="ENOYL-COA HYDRATASE-RELATED"/>
    <property type="match status" value="1"/>
</dbReference>
<comment type="catalytic activity">
    <reaction evidence="11">
        <text>(S)-methylmalonyl-CoA + H(+) = propanoyl-CoA + CO2</text>
        <dbReference type="Rhea" id="RHEA:61340"/>
        <dbReference type="ChEBI" id="CHEBI:15378"/>
        <dbReference type="ChEBI" id="CHEBI:16526"/>
        <dbReference type="ChEBI" id="CHEBI:57327"/>
        <dbReference type="ChEBI" id="CHEBI:57392"/>
        <dbReference type="EC" id="4.1.1.94"/>
    </reaction>
    <physiologicalReaction direction="left-to-right" evidence="11">
        <dbReference type="Rhea" id="RHEA:61341"/>
    </physiologicalReaction>
</comment>
<evidence type="ECO:0000256" key="3">
    <source>
        <dbReference type="ARBA" id="ARBA00022490"/>
    </source>
</evidence>
<dbReference type="SUPFAM" id="SSF52096">
    <property type="entry name" value="ClpP/crotonase"/>
    <property type="match status" value="1"/>
</dbReference>
<organism evidence="14 15">
    <name type="scientific">Drymodes brunneopygia</name>
    <dbReference type="NCBI Taxonomy" id="626378"/>
    <lineage>
        <taxon>Eukaryota</taxon>
        <taxon>Metazoa</taxon>
        <taxon>Chordata</taxon>
        <taxon>Craniata</taxon>
        <taxon>Vertebrata</taxon>
        <taxon>Euteleostomi</taxon>
        <taxon>Archelosauria</taxon>
        <taxon>Archosauria</taxon>
        <taxon>Dinosauria</taxon>
        <taxon>Saurischia</taxon>
        <taxon>Theropoda</taxon>
        <taxon>Coelurosauria</taxon>
        <taxon>Aves</taxon>
        <taxon>Neognathae</taxon>
        <taxon>Neoaves</taxon>
        <taxon>Telluraves</taxon>
        <taxon>Australaves</taxon>
        <taxon>Passeriformes</taxon>
        <taxon>Petroicidae</taxon>
        <taxon>Drymodes</taxon>
    </lineage>
</organism>
<evidence type="ECO:0000256" key="4">
    <source>
        <dbReference type="ARBA" id="ARBA00023239"/>
    </source>
</evidence>
<comment type="catalytic activity">
    <reaction evidence="6">
        <text>(2R)-ethylmalonyl-CoA + H(+) = butanoyl-CoA + CO2</text>
        <dbReference type="Rhea" id="RHEA:59540"/>
        <dbReference type="ChEBI" id="CHEBI:15378"/>
        <dbReference type="ChEBI" id="CHEBI:16526"/>
        <dbReference type="ChEBI" id="CHEBI:57371"/>
        <dbReference type="ChEBI" id="CHEBI:85316"/>
        <dbReference type="EC" id="4.1.1.94"/>
    </reaction>
    <physiologicalReaction direction="left-to-right" evidence="6">
        <dbReference type="Rhea" id="RHEA:59541"/>
    </physiologicalReaction>
</comment>
<dbReference type="InterPro" id="IPR018376">
    <property type="entry name" value="Enoyl-CoA_hyd/isom_CS"/>
</dbReference>
<comment type="function">
    <text evidence="12">Decarboxylates ethylmalonyl-CoA, a potentially toxic metabolite, to form butyryl-CoA, suggesting it might be involved in metabolite proofreading. Acts preferentially on (S)-ethylmalonyl-CoA but also has some activity on the (R)-isomer. Also has methylmalonyl-CoA decarboxylase activity at lower level.</text>
</comment>
<evidence type="ECO:0000256" key="11">
    <source>
        <dbReference type="ARBA" id="ARBA00047446"/>
    </source>
</evidence>
<protein>
    <recommendedName>
        <fullName evidence="8">Ethylmalonyl-CoA decarboxylase</fullName>
        <ecNumber evidence="7">4.1.1.94</ecNumber>
    </recommendedName>
    <alternativeName>
        <fullName evidence="10">Enoyl-CoA hydratase domain-containing protein 1</fullName>
    </alternativeName>
    <alternativeName>
        <fullName evidence="9">Methylmalonyl-CoA decarboxylase</fullName>
    </alternativeName>
</protein>
<keyword evidence="4" id="KW-0456">Lyase</keyword>
<gene>
    <name evidence="14" type="primary">Echdc1</name>
    <name evidence="14" type="ORF">DRYBRU_R11059</name>
</gene>
<dbReference type="OrthoDB" id="448450at2759"/>
<dbReference type="InterPro" id="IPR001753">
    <property type="entry name" value="Enoyl-CoA_hydra/iso"/>
</dbReference>
<dbReference type="GO" id="GO:0004492">
    <property type="term" value="F:methyl/ethyl malonyl-CoA decarboxylase activity"/>
    <property type="evidence" value="ECO:0007669"/>
    <property type="project" value="UniProtKB-EC"/>
</dbReference>
<evidence type="ECO:0000256" key="7">
    <source>
        <dbReference type="ARBA" id="ARBA00038883"/>
    </source>
</evidence>
<evidence type="ECO:0000256" key="12">
    <source>
        <dbReference type="ARBA" id="ARBA00056546"/>
    </source>
</evidence>
<evidence type="ECO:0000256" key="8">
    <source>
        <dbReference type="ARBA" id="ARBA00039903"/>
    </source>
</evidence>
<feature type="non-terminal residue" evidence="14">
    <location>
        <position position="1"/>
    </location>
</feature>
<keyword evidence="3" id="KW-0963">Cytoplasm</keyword>
<dbReference type="AlphaFoldDB" id="A0A7L3KBY5"/>
<evidence type="ECO:0000256" key="6">
    <source>
        <dbReference type="ARBA" id="ARBA00036541"/>
    </source>
</evidence>
<evidence type="ECO:0000256" key="9">
    <source>
        <dbReference type="ARBA" id="ARBA00042052"/>
    </source>
</evidence>
<feature type="non-terminal residue" evidence="14">
    <location>
        <position position="317"/>
    </location>
</feature>
<accession>A0A7L3KBY5</accession>
<dbReference type="PROSITE" id="PS00166">
    <property type="entry name" value="ENOYL_COA_HYDRATASE"/>
    <property type="match status" value="1"/>
</dbReference>
<dbReference type="EC" id="4.1.1.94" evidence="7"/>
<dbReference type="Gene3D" id="3.90.226.10">
    <property type="entry name" value="2-enoyl-CoA Hydratase, Chain A, domain 1"/>
    <property type="match status" value="1"/>
</dbReference>